<proteinExistence type="predicted"/>
<gene>
    <name evidence="2" type="ORF">EDD26_2603</name>
</gene>
<dbReference type="AlphaFoldDB" id="A0A3N2AW47"/>
<feature type="region of interest" description="Disordered" evidence="1">
    <location>
        <begin position="35"/>
        <end position="66"/>
    </location>
</feature>
<evidence type="ECO:0000313" key="2">
    <source>
        <dbReference type="EMBL" id="ROR67195.1"/>
    </source>
</evidence>
<sequence>MPSSRFRLPLLVVAAGAALTLSGCIVLPPAVPTLPPPPVPTETQAAPEPVETEDTEPTPDAGSGDLPEYVDFGTELEAGTLAGWETSIIVDDAFAVQADSDFPAGPTIHVIETATGCDIWAYQGAQDSADTDEYASSEATLAALSGTTTDDWDPDTLDLSPSTQGVTVAFLSIYTEDEATGDAEAYFARNFQSSQSTSSIRATCGGAAGGIDHIDDLIAEHFQINFLVP</sequence>
<protein>
    <submittedName>
        <fullName evidence="2">Uncharacterized protein</fullName>
    </submittedName>
</protein>
<comment type="caution">
    <text evidence="2">The sequence shown here is derived from an EMBL/GenBank/DDBJ whole genome shotgun (WGS) entry which is preliminary data.</text>
</comment>
<dbReference type="Proteomes" id="UP000275456">
    <property type="component" value="Unassembled WGS sequence"/>
</dbReference>
<dbReference type="OrthoDB" id="5118309at2"/>
<reference evidence="2 3" key="1">
    <citation type="submission" date="2018-11" db="EMBL/GenBank/DDBJ databases">
        <title>Sequencing the genomes of 1000 actinobacteria strains.</title>
        <authorList>
            <person name="Klenk H.-P."/>
        </authorList>
    </citation>
    <scope>NUCLEOTIDE SEQUENCE [LARGE SCALE GENOMIC DNA]</scope>
    <source>
        <strain evidence="2 3">DSM 9580</strain>
    </source>
</reference>
<accession>A0A3N2AW47</accession>
<evidence type="ECO:0000313" key="3">
    <source>
        <dbReference type="Proteomes" id="UP000275456"/>
    </source>
</evidence>
<organism evidence="2 3">
    <name type="scientific">Agrococcus jenensis</name>
    <dbReference type="NCBI Taxonomy" id="46353"/>
    <lineage>
        <taxon>Bacteria</taxon>
        <taxon>Bacillati</taxon>
        <taxon>Actinomycetota</taxon>
        <taxon>Actinomycetes</taxon>
        <taxon>Micrococcales</taxon>
        <taxon>Microbacteriaceae</taxon>
        <taxon>Agrococcus</taxon>
    </lineage>
</organism>
<dbReference type="RefSeq" id="WP_123698092.1">
    <property type="nucleotide sequence ID" value="NZ_RKHJ01000001.1"/>
</dbReference>
<dbReference type="PROSITE" id="PS51257">
    <property type="entry name" value="PROKAR_LIPOPROTEIN"/>
    <property type="match status" value="1"/>
</dbReference>
<keyword evidence="3" id="KW-1185">Reference proteome</keyword>
<evidence type="ECO:0000256" key="1">
    <source>
        <dbReference type="SAM" id="MobiDB-lite"/>
    </source>
</evidence>
<dbReference type="EMBL" id="RKHJ01000001">
    <property type="protein sequence ID" value="ROR67195.1"/>
    <property type="molecule type" value="Genomic_DNA"/>
</dbReference>
<name>A0A3N2AW47_9MICO</name>